<name>A0A183AIX5_9TREM</name>
<dbReference type="SMART" id="SM00848">
    <property type="entry name" value="Inhibitor_I29"/>
    <property type="match status" value="1"/>
</dbReference>
<organism evidence="11">
    <name type="scientific">Echinostoma caproni</name>
    <dbReference type="NCBI Taxonomy" id="27848"/>
    <lineage>
        <taxon>Eukaryota</taxon>
        <taxon>Metazoa</taxon>
        <taxon>Spiralia</taxon>
        <taxon>Lophotrochozoa</taxon>
        <taxon>Platyhelminthes</taxon>
        <taxon>Trematoda</taxon>
        <taxon>Digenea</taxon>
        <taxon>Plagiorchiida</taxon>
        <taxon>Echinostomata</taxon>
        <taxon>Echinostomatoidea</taxon>
        <taxon>Echinostomatidae</taxon>
        <taxon>Echinostoma</taxon>
    </lineage>
</organism>
<dbReference type="Gene3D" id="1.10.287.2250">
    <property type="match status" value="1"/>
</dbReference>
<dbReference type="PROSITE" id="PS00139">
    <property type="entry name" value="THIOL_PROTEASE_CYS"/>
    <property type="match status" value="1"/>
</dbReference>
<evidence type="ECO:0000313" key="10">
    <source>
        <dbReference type="Proteomes" id="UP000272942"/>
    </source>
</evidence>
<sequence length="270" mass="31018">MGQFCFVRFQQFDYKEPENVRELYEEFKVKYGKNHANDVDEYRFTVFKDNLKKAKWYEAMDQGTAEYGITKFSDLTAEEFERKYLNPEIRRQLSVINVDVVTSDKVPPESLDWRAKGAVTPVQEQGHCGSCWAFSVIGNVEGQWFLKTGQLLKLSEQQLVDCDTRDYGCEGGWPMVTYEALAQMGGVERETDYPYMAHQQRCMLNKNKFVAYVNSSSKVSQNENQLAAYMAEHGPLSMALNANMLQGYFRIRRGTGCCGINREATTAIIR</sequence>
<keyword evidence="3" id="KW-0378">Hydrolase</keyword>
<reference evidence="9 10" key="2">
    <citation type="submission" date="2018-11" db="EMBL/GenBank/DDBJ databases">
        <authorList>
            <consortium name="Pathogen Informatics"/>
        </authorList>
    </citation>
    <scope>NUCLEOTIDE SEQUENCE [LARGE SCALE GENOMIC DNA]</scope>
    <source>
        <strain evidence="9 10">Egypt</strain>
    </source>
</reference>
<keyword evidence="5" id="KW-0865">Zymogen</keyword>
<keyword evidence="10" id="KW-1185">Reference proteome</keyword>
<dbReference type="AlphaFoldDB" id="A0A183AIX5"/>
<proteinExistence type="inferred from homology"/>
<evidence type="ECO:0000256" key="2">
    <source>
        <dbReference type="ARBA" id="ARBA00022670"/>
    </source>
</evidence>
<evidence type="ECO:0000256" key="5">
    <source>
        <dbReference type="ARBA" id="ARBA00023145"/>
    </source>
</evidence>
<evidence type="ECO:0000256" key="1">
    <source>
        <dbReference type="ARBA" id="ARBA00008455"/>
    </source>
</evidence>
<evidence type="ECO:0000256" key="6">
    <source>
        <dbReference type="ARBA" id="ARBA00023157"/>
    </source>
</evidence>
<dbReference type="InterPro" id="IPR000169">
    <property type="entry name" value="Pept_cys_AS"/>
</dbReference>
<dbReference type="SUPFAM" id="SSF54001">
    <property type="entry name" value="Cysteine proteinases"/>
    <property type="match status" value="1"/>
</dbReference>
<comment type="similarity">
    <text evidence="1">Belongs to the peptidase C1 family.</text>
</comment>
<evidence type="ECO:0000313" key="11">
    <source>
        <dbReference type="WBParaSite" id="ECPE_0000692401-mRNA-1"/>
    </source>
</evidence>
<dbReference type="Pfam" id="PF08246">
    <property type="entry name" value="Inhibitor_I29"/>
    <property type="match status" value="1"/>
</dbReference>
<dbReference type="InterPro" id="IPR013128">
    <property type="entry name" value="Peptidase_C1A"/>
</dbReference>
<dbReference type="OrthoDB" id="387093at2759"/>
<dbReference type="Pfam" id="PF00112">
    <property type="entry name" value="Peptidase_C1"/>
    <property type="match status" value="1"/>
</dbReference>
<dbReference type="SMART" id="SM00645">
    <property type="entry name" value="Pept_C1"/>
    <property type="match status" value="1"/>
</dbReference>
<dbReference type="InterPro" id="IPR000668">
    <property type="entry name" value="Peptidase_C1A_C"/>
</dbReference>
<gene>
    <name evidence="9" type="ORF">ECPE_LOCUS6910</name>
</gene>
<dbReference type="InterPro" id="IPR038765">
    <property type="entry name" value="Papain-like_cys_pep_sf"/>
</dbReference>
<dbReference type="PANTHER" id="PTHR12411">
    <property type="entry name" value="CYSTEINE PROTEASE FAMILY C1-RELATED"/>
    <property type="match status" value="1"/>
</dbReference>
<dbReference type="InterPro" id="IPR039417">
    <property type="entry name" value="Peptidase_C1A_papain-like"/>
</dbReference>
<dbReference type="InterPro" id="IPR013201">
    <property type="entry name" value="Prot_inhib_I29"/>
</dbReference>
<evidence type="ECO:0000259" key="8">
    <source>
        <dbReference type="SMART" id="SM00848"/>
    </source>
</evidence>
<keyword evidence="2" id="KW-0645">Protease</keyword>
<keyword evidence="6" id="KW-1015">Disulfide bond</keyword>
<feature type="domain" description="Cathepsin propeptide inhibitor" evidence="8">
    <location>
        <begin position="24"/>
        <end position="80"/>
    </location>
</feature>
<evidence type="ECO:0000256" key="4">
    <source>
        <dbReference type="ARBA" id="ARBA00022807"/>
    </source>
</evidence>
<protein>
    <submittedName>
        <fullName evidence="11">Pept_C1 domain-containing protein</fullName>
    </submittedName>
</protein>
<evidence type="ECO:0000313" key="9">
    <source>
        <dbReference type="EMBL" id="VDP79665.1"/>
    </source>
</evidence>
<dbReference type="GO" id="GO:0006508">
    <property type="term" value="P:proteolysis"/>
    <property type="evidence" value="ECO:0007669"/>
    <property type="project" value="UniProtKB-KW"/>
</dbReference>
<dbReference type="Proteomes" id="UP000272942">
    <property type="component" value="Unassembled WGS sequence"/>
</dbReference>
<feature type="domain" description="Peptidase C1A papain C-terminal" evidence="7">
    <location>
        <begin position="107"/>
        <end position="268"/>
    </location>
</feature>
<dbReference type="GO" id="GO:0008234">
    <property type="term" value="F:cysteine-type peptidase activity"/>
    <property type="evidence" value="ECO:0007669"/>
    <property type="project" value="UniProtKB-KW"/>
</dbReference>
<keyword evidence="4" id="KW-0788">Thiol protease</keyword>
<accession>A0A183AIX5</accession>
<evidence type="ECO:0000259" key="7">
    <source>
        <dbReference type="SMART" id="SM00645"/>
    </source>
</evidence>
<dbReference type="CDD" id="cd02248">
    <property type="entry name" value="Peptidase_C1A"/>
    <property type="match status" value="1"/>
</dbReference>
<evidence type="ECO:0000256" key="3">
    <source>
        <dbReference type="ARBA" id="ARBA00022801"/>
    </source>
</evidence>
<dbReference type="EMBL" id="UZAN01043952">
    <property type="protein sequence ID" value="VDP79665.1"/>
    <property type="molecule type" value="Genomic_DNA"/>
</dbReference>
<dbReference type="Gene3D" id="3.90.70.10">
    <property type="entry name" value="Cysteine proteinases"/>
    <property type="match status" value="1"/>
</dbReference>
<dbReference type="WBParaSite" id="ECPE_0000692401-mRNA-1">
    <property type="protein sequence ID" value="ECPE_0000692401-mRNA-1"/>
    <property type="gene ID" value="ECPE_0000692401"/>
</dbReference>
<reference evidence="11" key="1">
    <citation type="submission" date="2016-06" db="UniProtKB">
        <authorList>
            <consortium name="WormBaseParasite"/>
        </authorList>
    </citation>
    <scope>IDENTIFICATION</scope>
</reference>